<keyword evidence="4" id="KW-1185">Reference proteome</keyword>
<dbReference type="InterPro" id="IPR027392">
    <property type="entry name" value="TF_Znf"/>
</dbReference>
<reference evidence="3 4" key="1">
    <citation type="submission" date="2022-03" db="EMBL/GenBank/DDBJ databases">
        <title>Ignatzschineria rhizosphaerae HR5S32.</title>
        <authorList>
            <person name="Sun J.Q."/>
            <person name="Feng J.Y."/>
        </authorList>
    </citation>
    <scope>NUCLEOTIDE SEQUENCE [LARGE SCALE GENOMIC DNA]</scope>
    <source>
        <strain evidence="3 4">HR5S32</strain>
    </source>
</reference>
<accession>A0ABY3X886</accession>
<dbReference type="Pfam" id="PF13453">
    <property type="entry name" value="Zn_ribbon_TFIIB"/>
    <property type="match status" value="1"/>
</dbReference>
<dbReference type="Proteomes" id="UP000829542">
    <property type="component" value="Chromosome"/>
</dbReference>
<evidence type="ECO:0000259" key="2">
    <source>
        <dbReference type="Pfam" id="PF13453"/>
    </source>
</evidence>
<gene>
    <name evidence="3" type="ORF">MMG00_05285</name>
</gene>
<evidence type="ECO:0000256" key="1">
    <source>
        <dbReference type="SAM" id="MobiDB-lite"/>
    </source>
</evidence>
<sequence length="104" mass="12696">MKCPICKDVTLVMSSRQNVEIDFCPECRGVWLDRGELDKIIELSIKTEAPQAPLRRDEHHSQGYDRNHDRDRDEHHEHRRDNREYEKREEKPYRKRSFLMDLFD</sequence>
<evidence type="ECO:0000313" key="4">
    <source>
        <dbReference type="Proteomes" id="UP000829542"/>
    </source>
</evidence>
<protein>
    <submittedName>
        <fullName evidence="3">Zf-TFIIB domain-containing protein</fullName>
    </submittedName>
</protein>
<dbReference type="EMBL" id="CP093379">
    <property type="protein sequence ID" value="UNM97267.1"/>
    <property type="molecule type" value="Genomic_DNA"/>
</dbReference>
<dbReference type="RefSeq" id="WP_242152423.1">
    <property type="nucleotide sequence ID" value="NZ_CP093379.1"/>
</dbReference>
<organism evidence="3 4">
    <name type="scientific">Ignatzschineria rhizosphaerae</name>
    <dbReference type="NCBI Taxonomy" id="2923279"/>
    <lineage>
        <taxon>Bacteria</taxon>
        <taxon>Pseudomonadati</taxon>
        <taxon>Pseudomonadota</taxon>
        <taxon>Gammaproteobacteria</taxon>
        <taxon>Cardiobacteriales</taxon>
        <taxon>Ignatzschineriaceae</taxon>
        <taxon>Ignatzschineria</taxon>
    </lineage>
</organism>
<name>A0ABY3X886_9GAMM</name>
<feature type="domain" description="Transcription factor zinc-finger" evidence="2">
    <location>
        <begin position="2"/>
        <end position="42"/>
    </location>
</feature>
<proteinExistence type="predicted"/>
<feature type="compositionally biased region" description="Basic and acidic residues" evidence="1">
    <location>
        <begin position="54"/>
        <end position="90"/>
    </location>
</feature>
<evidence type="ECO:0000313" key="3">
    <source>
        <dbReference type="EMBL" id="UNM97267.1"/>
    </source>
</evidence>
<feature type="region of interest" description="Disordered" evidence="1">
    <location>
        <begin position="48"/>
        <end position="90"/>
    </location>
</feature>